<dbReference type="Gene3D" id="1.20.5.1500">
    <property type="match status" value="1"/>
</dbReference>
<dbReference type="Pfam" id="PF00956">
    <property type="entry name" value="NAP"/>
    <property type="match status" value="1"/>
</dbReference>
<protein>
    <submittedName>
        <fullName evidence="4">Nucleosome assembly protein 1 paralog 2</fullName>
    </submittedName>
</protein>
<dbReference type="GO" id="GO:0005634">
    <property type="term" value="C:nucleus"/>
    <property type="evidence" value="ECO:0007669"/>
    <property type="project" value="InterPro"/>
</dbReference>
<comment type="similarity">
    <text evidence="1 2">Belongs to the nucleosome assembly protein (NAP) family.</text>
</comment>
<feature type="region of interest" description="Disordered" evidence="3">
    <location>
        <begin position="1"/>
        <end position="22"/>
    </location>
</feature>
<dbReference type="GO" id="GO:0006334">
    <property type="term" value="P:nucleosome assembly"/>
    <property type="evidence" value="ECO:0007669"/>
    <property type="project" value="InterPro"/>
</dbReference>
<evidence type="ECO:0000256" key="2">
    <source>
        <dbReference type="RuleBase" id="RU003876"/>
    </source>
</evidence>
<reference evidence="4" key="1">
    <citation type="journal article" date="2015" name="Insect Mol. Biol.">
        <title>We can't all be supermodels: the value of comparative transcriptomics to the study of non-model insects.</title>
        <authorList>
            <person name="Oppenheim S.J."/>
            <person name="Baker R.H."/>
            <person name="Simon S."/>
            <person name="DeSalle R."/>
        </authorList>
    </citation>
    <scope>NUCLEOTIDE SEQUENCE</scope>
</reference>
<dbReference type="InterPro" id="IPR037231">
    <property type="entry name" value="NAP-like_sf"/>
</dbReference>
<accession>A0A0B4U9Q8</accession>
<organism evidence="4">
    <name type="scientific">Sphyracephala beccarii</name>
    <dbReference type="NCBI Taxonomy" id="139675"/>
    <lineage>
        <taxon>Eukaryota</taxon>
        <taxon>Metazoa</taxon>
        <taxon>Ecdysozoa</taxon>
        <taxon>Arthropoda</taxon>
        <taxon>Hexapoda</taxon>
        <taxon>Insecta</taxon>
        <taxon>Pterygota</taxon>
        <taxon>Neoptera</taxon>
        <taxon>Endopterygota</taxon>
        <taxon>Diptera</taxon>
        <taxon>Brachycera</taxon>
        <taxon>Muscomorpha</taxon>
        <taxon>Diopsoidea</taxon>
        <taxon>Diopsidae</taxon>
        <taxon>Sphyracephala</taxon>
    </lineage>
</organism>
<dbReference type="InterPro" id="IPR002164">
    <property type="entry name" value="NAP_family"/>
</dbReference>
<dbReference type="SUPFAM" id="SSF143113">
    <property type="entry name" value="NAP-like"/>
    <property type="match status" value="1"/>
</dbReference>
<evidence type="ECO:0000256" key="3">
    <source>
        <dbReference type="SAM" id="MobiDB-lite"/>
    </source>
</evidence>
<name>A0A0B4U9Q8_9DIOP</name>
<feature type="non-terminal residue" evidence="4">
    <location>
        <position position="336"/>
    </location>
</feature>
<evidence type="ECO:0000313" key="4">
    <source>
        <dbReference type="EMBL" id="AJC52583.1"/>
    </source>
</evidence>
<proteinExistence type="evidence at transcript level"/>
<dbReference type="EMBL" id="KM821187">
    <property type="protein sequence ID" value="AJC52583.1"/>
    <property type="molecule type" value="mRNA"/>
</dbReference>
<dbReference type="Gene3D" id="3.30.1120.90">
    <property type="entry name" value="Nucleosome assembly protein"/>
    <property type="match status" value="1"/>
</dbReference>
<dbReference type="AlphaFoldDB" id="A0A0B4U9Q8"/>
<sequence length="336" mass="38356">MKPSDVLSDFSDESSSSSSTIVADSNGFRRKQVLKTMVNQSPSLNNKVIALKNMQIDIIKINAEFLDEIYKLKQKFVEKSKPLYEKSKRIISGEEDLNDIETKSDKSTAANGAAVAKAQHDTSNNAAGIPNFWLTIFKNVTWLYKSMQPEDEPALQKLADITFNYGDDFSYTLHFHFDENDFFYNKVLTKKYVFEKMYNAEDPFLLEEPYICESVGCAIDWKNDMDLTVEVIQKQIVNNETGVAAIEKVKVAKKSFFNFFNPPVDNGKNNEKIWILSKMIETDYHIGEVLRQKIIPKAVLYYTGELIHDEFEGFNAGSDDEDVDSDEPFCMYSGSE</sequence>
<evidence type="ECO:0000256" key="1">
    <source>
        <dbReference type="ARBA" id="ARBA00009947"/>
    </source>
</evidence>
<dbReference type="PANTHER" id="PTHR11875">
    <property type="entry name" value="TESTIS-SPECIFIC Y-ENCODED PROTEIN"/>
    <property type="match status" value="1"/>
</dbReference>